<name>C5CH45_KOSOT</name>
<proteinExistence type="predicted"/>
<reference evidence="1 2" key="1">
    <citation type="submission" date="2009-06" db="EMBL/GenBank/DDBJ databases">
        <title>Complete sequence of Thermotogales bacterium TBF 19.5.1.</title>
        <authorList>
            <consortium name="US DOE Joint Genome Institute"/>
            <person name="Lucas S."/>
            <person name="Copeland A."/>
            <person name="Lapidus A."/>
            <person name="Glavina del Rio T."/>
            <person name="Tice H."/>
            <person name="Bruce D."/>
            <person name="Goodwin L."/>
            <person name="Pitluck S."/>
            <person name="Chertkov O."/>
            <person name="Brettin T."/>
            <person name="Detter J.C."/>
            <person name="Han C."/>
            <person name="Schmutz J."/>
            <person name="Larimer F."/>
            <person name="Land M."/>
            <person name="Hauser L."/>
            <person name="Kyrpides N."/>
            <person name="Ovchinnikova G."/>
            <person name="Noll K."/>
        </authorList>
    </citation>
    <scope>NUCLEOTIDE SEQUENCE [LARGE SCALE GENOMIC DNA]</scope>
    <source>
        <strain evidence="2">ATCC BAA-1733 / DSM 21960 / TBF 19.5.1</strain>
    </source>
</reference>
<accession>C5CH45</accession>
<organism evidence="1 2">
    <name type="scientific">Kosmotoga olearia (strain ATCC BAA-1733 / DSM 21960 / TBF 19.5.1)</name>
    <dbReference type="NCBI Taxonomy" id="521045"/>
    <lineage>
        <taxon>Bacteria</taxon>
        <taxon>Thermotogati</taxon>
        <taxon>Thermotogota</taxon>
        <taxon>Thermotogae</taxon>
        <taxon>Kosmotogales</taxon>
        <taxon>Kosmotogaceae</taxon>
        <taxon>Kosmotoga</taxon>
    </lineage>
</organism>
<dbReference type="KEGG" id="kol:Kole_1967"/>
<dbReference type="AlphaFoldDB" id="C5CH45"/>
<dbReference type="OrthoDB" id="244835at2"/>
<dbReference type="STRING" id="521045.Kole_1967"/>
<sequence>MIRLKVSSNIDELNYEISHYSGKEVETYLVCDNCGLEFAIYGVFATCPDCGRINSLSVFQKSLEVSSKRLKLVELIEDEDLKEAILKDTLCSIISAFDGFGKSLKKKYPGVFPEKPKNLFQNLEVLFGHIENKLCFPVAEIISYSDRTELIKMFQVRHIIQHNLGVIDEEFIKRVPEKSHMLNKKYPLRKLEIENLINMLSEFSTRLLYIAEKHKNDS</sequence>
<dbReference type="HOGENOM" id="CLU_1265572_0_0_0"/>
<keyword evidence="2" id="KW-1185">Reference proteome</keyword>
<protein>
    <submittedName>
        <fullName evidence="1">Uncharacterized protein</fullName>
    </submittedName>
</protein>
<dbReference type="Proteomes" id="UP000002382">
    <property type="component" value="Chromosome"/>
</dbReference>
<gene>
    <name evidence="1" type="ordered locus">Kole_1967</name>
</gene>
<dbReference type="RefSeq" id="WP_015869291.1">
    <property type="nucleotide sequence ID" value="NC_012785.1"/>
</dbReference>
<dbReference type="eggNOG" id="ENOG502ZARD">
    <property type="taxonomic scope" value="Bacteria"/>
</dbReference>
<dbReference type="EMBL" id="CP001634">
    <property type="protein sequence ID" value="ACR80648.1"/>
    <property type="molecule type" value="Genomic_DNA"/>
</dbReference>
<evidence type="ECO:0000313" key="2">
    <source>
        <dbReference type="Proteomes" id="UP000002382"/>
    </source>
</evidence>
<reference evidence="1 2" key="2">
    <citation type="journal article" date="2011" name="J. Bacteriol.">
        <title>Genome Sequence of Kosmotoga olearia Strain TBF 19.5.1, a Thermophilic Bacterium with a Wide Growth Temperature Range, Isolated from the Troll B Oil Platform in the North Sea.</title>
        <authorList>
            <person name="Swithers K.S."/>
            <person name="Dipippo J.L."/>
            <person name="Bruce D.C."/>
            <person name="Detter C."/>
            <person name="Tapia R."/>
            <person name="Han S."/>
            <person name="Goodwin L.A."/>
            <person name="Han J."/>
            <person name="Woyke T."/>
            <person name="Pitluck S."/>
            <person name="Pennacchio L."/>
            <person name="Nolan M."/>
            <person name="Mikhailova N."/>
            <person name="Land M.L."/>
            <person name="Nesbo C.L."/>
            <person name="Gogarten J.P."/>
            <person name="Noll K.M."/>
        </authorList>
    </citation>
    <scope>NUCLEOTIDE SEQUENCE [LARGE SCALE GENOMIC DNA]</scope>
    <source>
        <strain evidence="2">ATCC BAA-1733 / DSM 21960 / TBF 19.5.1</strain>
    </source>
</reference>
<evidence type="ECO:0000313" key="1">
    <source>
        <dbReference type="EMBL" id="ACR80648.1"/>
    </source>
</evidence>